<keyword evidence="3 13" id="KW-0813">Transport</keyword>
<evidence type="ECO:0000256" key="13">
    <source>
        <dbReference type="RuleBase" id="RU000679"/>
    </source>
</evidence>
<evidence type="ECO:0000256" key="11">
    <source>
        <dbReference type="ARBA" id="ARBA00023201"/>
    </source>
</evidence>
<name>A0A914VER0_9BILA</name>
<keyword evidence="11 13" id="KW-0739">Sodium transport</keyword>
<dbReference type="GO" id="GO:0005886">
    <property type="term" value="C:plasma membrane"/>
    <property type="evidence" value="ECO:0007669"/>
    <property type="project" value="TreeGrafter"/>
</dbReference>
<keyword evidence="4 13" id="KW-0894">Sodium channel</keyword>
<keyword evidence="15" id="KW-1185">Reference proteome</keyword>
<protein>
    <submittedName>
        <fullName evidence="16">Uncharacterized protein</fullName>
    </submittedName>
</protein>
<evidence type="ECO:0000256" key="14">
    <source>
        <dbReference type="SAM" id="Phobius"/>
    </source>
</evidence>
<evidence type="ECO:0000256" key="8">
    <source>
        <dbReference type="ARBA" id="ARBA00023065"/>
    </source>
</evidence>
<evidence type="ECO:0000256" key="10">
    <source>
        <dbReference type="ARBA" id="ARBA00023180"/>
    </source>
</evidence>
<evidence type="ECO:0000313" key="15">
    <source>
        <dbReference type="Proteomes" id="UP000887566"/>
    </source>
</evidence>
<evidence type="ECO:0000256" key="12">
    <source>
        <dbReference type="ARBA" id="ARBA00023303"/>
    </source>
</evidence>
<keyword evidence="8 13" id="KW-0406">Ion transport</keyword>
<evidence type="ECO:0000256" key="5">
    <source>
        <dbReference type="ARBA" id="ARBA00022692"/>
    </source>
</evidence>
<keyword evidence="10" id="KW-0325">Glycoprotein</keyword>
<evidence type="ECO:0000256" key="9">
    <source>
        <dbReference type="ARBA" id="ARBA00023136"/>
    </source>
</evidence>
<comment type="similarity">
    <text evidence="2 13">Belongs to the amiloride-sensitive sodium channel (TC 1.A.6) family.</text>
</comment>
<keyword evidence="5 13" id="KW-0812">Transmembrane</keyword>
<dbReference type="Proteomes" id="UP000887566">
    <property type="component" value="Unplaced"/>
</dbReference>
<evidence type="ECO:0000256" key="3">
    <source>
        <dbReference type="ARBA" id="ARBA00022448"/>
    </source>
</evidence>
<accession>A0A914VER0</accession>
<dbReference type="GO" id="GO:0015280">
    <property type="term" value="F:ligand-gated sodium channel activity"/>
    <property type="evidence" value="ECO:0007669"/>
    <property type="project" value="TreeGrafter"/>
</dbReference>
<dbReference type="PANTHER" id="PTHR11690:SF293">
    <property type="entry name" value="ACID-SENSING ION CHANNEL 1"/>
    <property type="match status" value="1"/>
</dbReference>
<keyword evidence="7" id="KW-0915">Sodium</keyword>
<keyword evidence="9 14" id="KW-0472">Membrane</keyword>
<dbReference type="PANTHER" id="PTHR11690">
    <property type="entry name" value="AMILORIDE-SENSITIVE SODIUM CHANNEL-RELATED"/>
    <property type="match status" value="1"/>
</dbReference>
<evidence type="ECO:0000256" key="1">
    <source>
        <dbReference type="ARBA" id="ARBA00004141"/>
    </source>
</evidence>
<proteinExistence type="inferred from homology"/>
<organism evidence="15 16">
    <name type="scientific">Plectus sambesii</name>
    <dbReference type="NCBI Taxonomy" id="2011161"/>
    <lineage>
        <taxon>Eukaryota</taxon>
        <taxon>Metazoa</taxon>
        <taxon>Ecdysozoa</taxon>
        <taxon>Nematoda</taxon>
        <taxon>Chromadorea</taxon>
        <taxon>Plectida</taxon>
        <taxon>Plectina</taxon>
        <taxon>Plectoidea</taxon>
        <taxon>Plectidae</taxon>
        <taxon>Plectus</taxon>
    </lineage>
</organism>
<evidence type="ECO:0000256" key="4">
    <source>
        <dbReference type="ARBA" id="ARBA00022461"/>
    </source>
</evidence>
<dbReference type="WBParaSite" id="PSAMB.scaffold1908size26768.g15557.t1">
    <property type="protein sequence ID" value="PSAMB.scaffold1908size26768.g15557.t1"/>
    <property type="gene ID" value="PSAMB.scaffold1908size26768.g15557"/>
</dbReference>
<comment type="subcellular location">
    <subcellularLocation>
        <location evidence="1">Membrane</location>
        <topology evidence="1">Multi-pass membrane protein</topology>
    </subcellularLocation>
</comment>
<evidence type="ECO:0000256" key="2">
    <source>
        <dbReference type="ARBA" id="ARBA00007193"/>
    </source>
</evidence>
<dbReference type="Pfam" id="PF00858">
    <property type="entry name" value="ASC"/>
    <property type="match status" value="1"/>
</dbReference>
<keyword evidence="6 14" id="KW-1133">Transmembrane helix</keyword>
<evidence type="ECO:0000256" key="7">
    <source>
        <dbReference type="ARBA" id="ARBA00023053"/>
    </source>
</evidence>
<dbReference type="Gene3D" id="2.60.470.10">
    <property type="entry name" value="Acid-sensing ion channels like domains"/>
    <property type="match status" value="1"/>
</dbReference>
<dbReference type="InterPro" id="IPR001873">
    <property type="entry name" value="ENaC"/>
</dbReference>
<sequence length="886" mass="101664">MASDEKNGSVFDRFCENVSIPTAKYLTSKHHRKVRIMTWLLIIIMAALTVYQIWQRSVYYCTEPITVVVTESNQDSDVMPAIVICPPGQFRASLARQRVYGHNIYDDHQSVHSDLLDFEQHRDMLISYFGRTNISFTNADVDALLQELKSVSEDLNNVPDEELSKVLDRLDNISTSWKNRFPILASLLSTKEPISKGMIMLKAVNFTNITNSDEYTKYRTLSGLYDDCAKERLSENEEEGITFPDWSSAVRDIMKCRISDDFTGNTLLRDLTRFTTYSRLINIARPRLTDIVLDCKWYNGEFSAAVQECNVTSVWTPFGQCFRIAALEGTNLSLSSPESNTYVDVLIDTMTAEFPGALPKVYFYSQNETVFATTNGGTQIHPGLNSYLMIEQMRQNIRAAKNCGTTSLRHFKSYSKDKCIWEKSTEPIEKECNCLYDRAPNYLRDAGEEIAKMHADASYNSSLKFCSMPDTFFCAQSALASDYDCPDDCEELQPEVNLVIYPLDLKNIRSRLPPEFDSTMISNMIWFSQYGGFFNTPDNDQLNDLLSELFLTHMELISLFWWKNRTEYNEPFYMAWFYNDNSENMNGIKTYLYGYDSTYYLSYSLLPFDFDETLFDQDDEQYSFFTDLVMSILAKYKTSQKDWTYSSSKESMEPFYNSIIADLETARSATDQFAELRLLLLNKFVEDYREFYECVTLSQGTLSECCATYGCLTVTSDELTFNAPEFSCRLKDDDLLLQMAGQVEIDENVTVDWIPFSICDLKVSLLSMNKEDDVTTTGWAPFQLLKSSIEILQNKSDIDGDFTVWQAPWGIYTKWFQNEKIVESDSLTKISIAEALSTFANKSDISKISNNYRDGSPARENLRKVHLDVAHAIVPLYSPLDTLRGC</sequence>
<feature type="transmembrane region" description="Helical" evidence="14">
    <location>
        <begin position="36"/>
        <end position="54"/>
    </location>
</feature>
<dbReference type="AlphaFoldDB" id="A0A914VER0"/>
<reference evidence="16" key="1">
    <citation type="submission" date="2022-11" db="UniProtKB">
        <authorList>
            <consortium name="WormBaseParasite"/>
        </authorList>
    </citation>
    <scope>IDENTIFICATION</scope>
</reference>
<evidence type="ECO:0000256" key="6">
    <source>
        <dbReference type="ARBA" id="ARBA00022989"/>
    </source>
</evidence>
<keyword evidence="12 13" id="KW-0407">Ion channel</keyword>
<evidence type="ECO:0000313" key="16">
    <source>
        <dbReference type="WBParaSite" id="PSAMB.scaffold1908size26768.g15557.t1"/>
    </source>
</evidence>